<dbReference type="GO" id="GO:0012505">
    <property type="term" value="C:endomembrane system"/>
    <property type="evidence" value="ECO:0007669"/>
    <property type="project" value="UniProtKB-SubCell"/>
</dbReference>
<dbReference type="EMBL" id="AMZH03005266">
    <property type="protein sequence ID" value="RRT66847.1"/>
    <property type="molecule type" value="Genomic_DNA"/>
</dbReference>
<dbReference type="PANTHER" id="PTHR24093:SF369">
    <property type="entry name" value="CALCIUM-TRANSPORTING ATPASE"/>
    <property type="match status" value="1"/>
</dbReference>
<evidence type="ECO:0000256" key="2">
    <source>
        <dbReference type="ARBA" id="ARBA00022842"/>
    </source>
</evidence>
<reference evidence="4 5" key="1">
    <citation type="journal article" date="2014" name="Agronomy (Basel)">
        <title>A Draft Genome Sequence for Ensete ventricosum, the Drought-Tolerant Tree Against Hunger.</title>
        <authorList>
            <person name="Harrison J."/>
            <person name="Moore K.A."/>
            <person name="Paszkiewicz K."/>
            <person name="Jones T."/>
            <person name="Grant M."/>
            <person name="Ambacheew D."/>
            <person name="Muzemil S."/>
            <person name="Studholme D.J."/>
        </authorList>
    </citation>
    <scope>NUCLEOTIDE SEQUENCE [LARGE SCALE GENOMIC DNA]</scope>
</reference>
<dbReference type="Gene3D" id="3.40.50.1000">
    <property type="entry name" value="HAD superfamily/HAD-like"/>
    <property type="match status" value="1"/>
</dbReference>
<accession>A0A426ZS45</accession>
<name>A0A426ZS45_ENSVE</name>
<proteinExistence type="predicted"/>
<keyword evidence="2" id="KW-0460">Magnesium</keyword>
<dbReference type="Proteomes" id="UP000287651">
    <property type="component" value="Unassembled WGS sequence"/>
</dbReference>
<comment type="subcellular location">
    <subcellularLocation>
        <location evidence="1">Endomembrane system</location>
        <topology evidence="1">Multi-pass membrane protein</topology>
    </subcellularLocation>
</comment>
<evidence type="ECO:0000313" key="4">
    <source>
        <dbReference type="EMBL" id="RRT66847.1"/>
    </source>
</evidence>
<dbReference type="InterPro" id="IPR036412">
    <property type="entry name" value="HAD-like_sf"/>
</dbReference>
<dbReference type="Pfam" id="PF00702">
    <property type="entry name" value="Hydrolase"/>
    <property type="match status" value="1"/>
</dbReference>
<dbReference type="PANTHER" id="PTHR24093">
    <property type="entry name" value="CATION TRANSPORTING ATPASE"/>
    <property type="match status" value="1"/>
</dbReference>
<evidence type="ECO:0000256" key="1">
    <source>
        <dbReference type="ARBA" id="ARBA00004127"/>
    </source>
</evidence>
<dbReference type="InterPro" id="IPR023214">
    <property type="entry name" value="HAD_sf"/>
</dbReference>
<feature type="compositionally biased region" description="Basic and acidic residues" evidence="3">
    <location>
        <begin position="183"/>
        <end position="193"/>
    </location>
</feature>
<feature type="region of interest" description="Disordered" evidence="3">
    <location>
        <begin position="179"/>
        <end position="242"/>
    </location>
</feature>
<dbReference type="AlphaFoldDB" id="A0A426ZS45"/>
<dbReference type="SUPFAM" id="SSF56784">
    <property type="entry name" value="HAD-like"/>
    <property type="match status" value="1"/>
</dbReference>
<feature type="compositionally biased region" description="Basic residues" evidence="3">
    <location>
        <begin position="225"/>
        <end position="234"/>
    </location>
</feature>
<comment type="caution">
    <text evidence="4">The sequence shown here is derived from an EMBL/GenBank/DDBJ whole genome shotgun (WGS) entry which is preliminary data.</text>
</comment>
<feature type="compositionally biased region" description="Basic and acidic residues" evidence="3">
    <location>
        <begin position="200"/>
        <end position="213"/>
    </location>
</feature>
<evidence type="ECO:0000256" key="3">
    <source>
        <dbReference type="SAM" id="MobiDB-lite"/>
    </source>
</evidence>
<sequence>MVTGDNLQTAKAIALECGILTDANASEPTLIEGRTFRMKTDAERNAIVEQITVMGRSSPSDKLLLVQALRRRDHVVAVTGDGTNDAPALHEGLVSIAAPSLLCYHHLPLVLIIEFLGKFTSTVRLNWKLWLVSIAIAFLRFIVLYEHRFCFIKSIEIVFLLQKSFALFEKSIDAKQPSPTRGIDMKALEDDQSKSTSSEEVEHCVTPRSEQLEAKPPLVCPPAPRKPRPAKRKLGPPPNGYHPVPTDLASVFVPLLCPANKKVRVG</sequence>
<evidence type="ECO:0000313" key="5">
    <source>
        <dbReference type="Proteomes" id="UP000287651"/>
    </source>
</evidence>
<evidence type="ECO:0008006" key="6">
    <source>
        <dbReference type="Google" id="ProtNLM"/>
    </source>
</evidence>
<gene>
    <name evidence="4" type="ORF">B296_00039798</name>
</gene>
<protein>
    <recommendedName>
        <fullName evidence="6">Cation-transporting P-type ATPase C-terminal domain-containing protein</fullName>
    </recommendedName>
</protein>
<dbReference type="GO" id="GO:0005388">
    <property type="term" value="F:P-type calcium transporter activity"/>
    <property type="evidence" value="ECO:0007669"/>
    <property type="project" value="TreeGrafter"/>
</dbReference>
<dbReference type="GO" id="GO:0005886">
    <property type="term" value="C:plasma membrane"/>
    <property type="evidence" value="ECO:0007669"/>
    <property type="project" value="TreeGrafter"/>
</dbReference>
<organism evidence="4 5">
    <name type="scientific">Ensete ventricosum</name>
    <name type="common">Abyssinian banana</name>
    <name type="synonym">Musa ensete</name>
    <dbReference type="NCBI Taxonomy" id="4639"/>
    <lineage>
        <taxon>Eukaryota</taxon>
        <taxon>Viridiplantae</taxon>
        <taxon>Streptophyta</taxon>
        <taxon>Embryophyta</taxon>
        <taxon>Tracheophyta</taxon>
        <taxon>Spermatophyta</taxon>
        <taxon>Magnoliopsida</taxon>
        <taxon>Liliopsida</taxon>
        <taxon>Zingiberales</taxon>
        <taxon>Musaceae</taxon>
        <taxon>Ensete</taxon>
    </lineage>
</organism>